<feature type="compositionally biased region" description="Polar residues" evidence="2">
    <location>
        <begin position="123"/>
        <end position="135"/>
    </location>
</feature>
<evidence type="ECO:0000313" key="5">
    <source>
        <dbReference type="EMBL" id="CAF3615293.1"/>
    </source>
</evidence>
<dbReference type="Proteomes" id="UP000663829">
    <property type="component" value="Unassembled WGS sequence"/>
</dbReference>
<protein>
    <submittedName>
        <fullName evidence="4">Uncharacterized protein</fullName>
    </submittedName>
</protein>
<dbReference type="EMBL" id="CAJOBC010002930">
    <property type="protein sequence ID" value="CAF3758823.1"/>
    <property type="molecule type" value="Genomic_DNA"/>
</dbReference>
<evidence type="ECO:0000256" key="2">
    <source>
        <dbReference type="SAM" id="MobiDB-lite"/>
    </source>
</evidence>
<evidence type="ECO:0000313" key="6">
    <source>
        <dbReference type="EMBL" id="CAF3758823.1"/>
    </source>
</evidence>
<evidence type="ECO:0000256" key="1">
    <source>
        <dbReference type="ARBA" id="ARBA00006062"/>
    </source>
</evidence>
<gene>
    <name evidence="4" type="ORF">GPM918_LOCUS13034</name>
    <name evidence="3" type="ORF">OVA965_LOCUS6137</name>
    <name evidence="6" type="ORF">SRO942_LOCUS13034</name>
    <name evidence="5" type="ORF">TMI583_LOCUS6129</name>
</gene>
<sequence length="293" mass="33362">MTNNNDNLDDFFKKKDKKSKKSTKLQLLTNNEELLKQLVAVTTHEQQEFDDDDIDLPTIAVEPIVNHPLALLTEDIIDEPDSVNAEVITEDNRTVIVNPQPFAPTKYTNFPVKKKVSSQQSKTPTVDSKTSTTSNQDDEWEEFPEHDKDYNRLRNIAGDLNAWIADQDDNDYYYADENQSEGKRDQPEQQQKPAWKLDNLVNSNGNEQHQQREQGTKISPIIASDSAEKQQVEPVVAKGRYIAPHQRSGASINTVEKPHRKPSSKVLPYLQSTEEFPTLASAMTNMKLNEKNK</sequence>
<dbReference type="PANTHER" id="PTHR16284:SF13">
    <property type="entry name" value="PROTEIN CDV3 HOMOLOG"/>
    <property type="match status" value="1"/>
</dbReference>
<evidence type="ECO:0000313" key="7">
    <source>
        <dbReference type="Proteomes" id="UP000663829"/>
    </source>
</evidence>
<dbReference type="EMBL" id="CAJNOQ010002930">
    <property type="protein sequence ID" value="CAF0986564.1"/>
    <property type="molecule type" value="Genomic_DNA"/>
</dbReference>
<dbReference type="AlphaFoldDB" id="A0A814FVZ8"/>
<evidence type="ECO:0000313" key="4">
    <source>
        <dbReference type="EMBL" id="CAF0986564.1"/>
    </source>
</evidence>
<feature type="region of interest" description="Disordered" evidence="2">
    <location>
        <begin position="240"/>
        <end position="269"/>
    </location>
</feature>
<dbReference type="OrthoDB" id="10042352at2759"/>
<dbReference type="GO" id="GO:0005737">
    <property type="term" value="C:cytoplasm"/>
    <property type="evidence" value="ECO:0007669"/>
    <property type="project" value="TreeGrafter"/>
</dbReference>
<keyword evidence="7" id="KW-1185">Reference proteome</keyword>
<name>A0A814FVZ8_9BILA</name>
<dbReference type="PANTHER" id="PTHR16284">
    <property type="entry name" value="PROTEIN CDV3 HOMOLOG"/>
    <property type="match status" value="1"/>
</dbReference>
<dbReference type="Proteomes" id="UP000677228">
    <property type="component" value="Unassembled WGS sequence"/>
</dbReference>
<feature type="compositionally biased region" description="Basic residues" evidence="2">
    <location>
        <begin position="14"/>
        <end position="23"/>
    </location>
</feature>
<comment type="similarity">
    <text evidence="1">Belongs to the CDV3 family.</text>
</comment>
<comment type="caution">
    <text evidence="4">The sequence shown here is derived from an EMBL/GenBank/DDBJ whole genome shotgun (WGS) entry which is preliminary data.</text>
</comment>
<dbReference type="Proteomes" id="UP000681722">
    <property type="component" value="Unassembled WGS sequence"/>
</dbReference>
<reference evidence="4" key="1">
    <citation type="submission" date="2021-02" db="EMBL/GenBank/DDBJ databases">
        <authorList>
            <person name="Nowell W R."/>
        </authorList>
    </citation>
    <scope>NUCLEOTIDE SEQUENCE</scope>
</reference>
<proteinExistence type="inferred from homology"/>
<dbReference type="InterPro" id="IPR026806">
    <property type="entry name" value="CDV3"/>
</dbReference>
<feature type="region of interest" description="Disordered" evidence="2">
    <location>
        <begin position="112"/>
        <end position="146"/>
    </location>
</feature>
<evidence type="ECO:0000313" key="3">
    <source>
        <dbReference type="EMBL" id="CAF0830892.1"/>
    </source>
</evidence>
<feature type="region of interest" description="Disordered" evidence="2">
    <location>
        <begin position="1"/>
        <end position="24"/>
    </location>
</feature>
<dbReference type="EMBL" id="CAJNOK010001806">
    <property type="protein sequence ID" value="CAF0830892.1"/>
    <property type="molecule type" value="Genomic_DNA"/>
</dbReference>
<accession>A0A814FVZ8</accession>
<organism evidence="4 7">
    <name type="scientific">Didymodactylos carnosus</name>
    <dbReference type="NCBI Taxonomy" id="1234261"/>
    <lineage>
        <taxon>Eukaryota</taxon>
        <taxon>Metazoa</taxon>
        <taxon>Spiralia</taxon>
        <taxon>Gnathifera</taxon>
        <taxon>Rotifera</taxon>
        <taxon>Eurotatoria</taxon>
        <taxon>Bdelloidea</taxon>
        <taxon>Philodinida</taxon>
        <taxon>Philodinidae</taxon>
        <taxon>Didymodactylos</taxon>
    </lineage>
</organism>
<dbReference type="EMBL" id="CAJOBA010001805">
    <property type="protein sequence ID" value="CAF3615293.1"/>
    <property type="molecule type" value="Genomic_DNA"/>
</dbReference>
<dbReference type="Proteomes" id="UP000682733">
    <property type="component" value="Unassembled WGS sequence"/>
</dbReference>